<dbReference type="RefSeq" id="WP_095416233.1">
    <property type="nucleotide sequence ID" value="NZ_CP018477.1"/>
</dbReference>
<evidence type="ECO:0000256" key="2">
    <source>
        <dbReference type="SAM" id="Phobius"/>
    </source>
</evidence>
<evidence type="ECO:0000256" key="1">
    <source>
        <dbReference type="SAM" id="MobiDB-lite"/>
    </source>
</evidence>
<dbReference type="EMBL" id="CP018477">
    <property type="protein sequence ID" value="ASV76454.1"/>
    <property type="molecule type" value="Genomic_DNA"/>
</dbReference>
<feature type="transmembrane region" description="Helical" evidence="2">
    <location>
        <begin position="55"/>
        <end position="74"/>
    </location>
</feature>
<dbReference type="AlphaFoldDB" id="A0A286RKI5"/>
<name>A0A286RKI5_9BACT</name>
<dbReference type="KEGG" id="ttf:THTE_3853"/>
<sequence>MSGWAEWSDVTFPWAIVAAGVILLAWQARAWSVLSKRATSSDLEFLRRRFYRRAQISFLMIVLGLLLWAGRLMFSNTEHPVWAIGYWLATALLTIWLVVLATGDLLVGVYHFNQLKHRSDLEQVRLSLLADKLKRIHGNGKHLRGGGSSISAENTGDARASDGSG</sequence>
<accession>A0A286RKI5</accession>
<reference evidence="3 4" key="1">
    <citation type="journal article" name="Front. Microbiol.">
        <title>Sugar Metabolism of the First Thermophilic Planctomycete Thermogutta terrifontis: Comparative Genomic and Transcriptomic Approaches.</title>
        <authorList>
            <person name="Elcheninov A.G."/>
            <person name="Menzel P."/>
            <person name="Gudbergsdottir S.R."/>
            <person name="Slesarev A.I."/>
            <person name="Kadnikov V.V."/>
            <person name="Krogh A."/>
            <person name="Bonch-Osmolovskaya E.A."/>
            <person name="Peng X."/>
            <person name="Kublanov I.V."/>
        </authorList>
    </citation>
    <scope>NUCLEOTIDE SEQUENCE [LARGE SCALE GENOMIC DNA]</scope>
    <source>
        <strain evidence="3 4">R1</strain>
    </source>
</reference>
<keyword evidence="2" id="KW-0472">Membrane</keyword>
<dbReference type="Proteomes" id="UP000215086">
    <property type="component" value="Chromosome"/>
</dbReference>
<feature type="transmembrane region" description="Helical" evidence="2">
    <location>
        <begin position="12"/>
        <end position="34"/>
    </location>
</feature>
<proteinExistence type="predicted"/>
<feature type="region of interest" description="Disordered" evidence="1">
    <location>
        <begin position="140"/>
        <end position="165"/>
    </location>
</feature>
<keyword evidence="4" id="KW-1185">Reference proteome</keyword>
<gene>
    <name evidence="3" type="ORF">THTE_3853</name>
</gene>
<feature type="transmembrane region" description="Helical" evidence="2">
    <location>
        <begin position="86"/>
        <end position="110"/>
    </location>
</feature>
<evidence type="ECO:0000313" key="4">
    <source>
        <dbReference type="Proteomes" id="UP000215086"/>
    </source>
</evidence>
<organism evidence="3 4">
    <name type="scientific">Thermogutta terrifontis</name>
    <dbReference type="NCBI Taxonomy" id="1331910"/>
    <lineage>
        <taxon>Bacteria</taxon>
        <taxon>Pseudomonadati</taxon>
        <taxon>Planctomycetota</taxon>
        <taxon>Planctomycetia</taxon>
        <taxon>Pirellulales</taxon>
        <taxon>Thermoguttaceae</taxon>
        <taxon>Thermogutta</taxon>
    </lineage>
</organism>
<evidence type="ECO:0000313" key="3">
    <source>
        <dbReference type="EMBL" id="ASV76454.1"/>
    </source>
</evidence>
<keyword evidence="2" id="KW-0812">Transmembrane</keyword>
<keyword evidence="2" id="KW-1133">Transmembrane helix</keyword>
<protein>
    <submittedName>
        <fullName evidence="3">Uncharacterized protein</fullName>
    </submittedName>
</protein>